<name>A0A8S5M2B0_9CAUD</name>
<evidence type="ECO:0000313" key="1">
    <source>
        <dbReference type="EMBL" id="DAD76370.1"/>
    </source>
</evidence>
<dbReference type="EMBL" id="BK014799">
    <property type="protein sequence ID" value="DAD76370.1"/>
    <property type="molecule type" value="Genomic_DNA"/>
</dbReference>
<organism evidence="1">
    <name type="scientific">Siphoviridae sp. ctxjx4</name>
    <dbReference type="NCBI Taxonomy" id="2826522"/>
    <lineage>
        <taxon>Viruses</taxon>
        <taxon>Duplodnaviria</taxon>
        <taxon>Heunggongvirae</taxon>
        <taxon>Uroviricota</taxon>
        <taxon>Caudoviricetes</taxon>
    </lineage>
</organism>
<sequence length="214" mass="23752">MTDGLSAADVMALSRDDENNWMNNPFIYLVWMWMFGANGWNRNNDASMQGALTRSDLFEGFNNQDVNGQLRGITSGICDGFYAMNNSLKDGFFGTQSAIADSRFAQQSCCCETNRNIDSVRAENYKNTCEITTAIHNEGELTRALINQNTTQALRDKLADTDRDLQTARFQLSQQTQNATLIDALRPCPIPAYLACSPYSSLPTNTGCNNCYSA</sequence>
<protein>
    <submittedName>
        <fullName evidence="1">Uncharacterized protein</fullName>
    </submittedName>
</protein>
<reference evidence="1" key="1">
    <citation type="journal article" date="2021" name="Proc. Natl. Acad. Sci. U.S.A.">
        <title>A Catalog of Tens of Thousands of Viruses from Human Metagenomes Reveals Hidden Associations with Chronic Diseases.</title>
        <authorList>
            <person name="Tisza M.J."/>
            <person name="Buck C.B."/>
        </authorList>
    </citation>
    <scope>NUCLEOTIDE SEQUENCE</scope>
    <source>
        <strain evidence="1">Ctxjx4</strain>
    </source>
</reference>
<accession>A0A8S5M2B0</accession>
<proteinExistence type="predicted"/>